<dbReference type="PANTHER" id="PTHR31845:SF17">
    <property type="entry name" value="ZN(II)2CYS6 TRANSCRIPTION FACTOR (EUROFUNG)"/>
    <property type="match status" value="1"/>
</dbReference>
<dbReference type="GO" id="GO:0008270">
    <property type="term" value="F:zinc ion binding"/>
    <property type="evidence" value="ECO:0007669"/>
    <property type="project" value="InterPro"/>
</dbReference>
<evidence type="ECO:0000313" key="9">
    <source>
        <dbReference type="EMBL" id="PON26624.1"/>
    </source>
</evidence>
<evidence type="ECO:0000256" key="4">
    <source>
        <dbReference type="ARBA" id="ARBA00023125"/>
    </source>
</evidence>
<keyword evidence="5" id="KW-0804">Transcription</keyword>
<dbReference type="Pfam" id="PF00172">
    <property type="entry name" value="Zn_clus"/>
    <property type="match status" value="1"/>
</dbReference>
<dbReference type="InterPro" id="IPR007219">
    <property type="entry name" value="XnlR_reg_dom"/>
</dbReference>
<gene>
    <name evidence="9" type="ORF">TGAM01_v204634</name>
</gene>
<evidence type="ECO:0000259" key="8">
    <source>
        <dbReference type="PROSITE" id="PS50048"/>
    </source>
</evidence>
<dbReference type="EMBL" id="JPDN02000013">
    <property type="protein sequence ID" value="PON26624.1"/>
    <property type="molecule type" value="Genomic_DNA"/>
</dbReference>
<keyword evidence="3" id="KW-0805">Transcription regulation</keyword>
<comment type="caution">
    <text evidence="9">The sequence shown here is derived from an EMBL/GenBank/DDBJ whole genome shotgun (WGS) entry which is preliminary data.</text>
</comment>
<dbReference type="SMART" id="SM00066">
    <property type="entry name" value="GAL4"/>
    <property type="match status" value="1"/>
</dbReference>
<dbReference type="CDD" id="cd00067">
    <property type="entry name" value="GAL4"/>
    <property type="match status" value="1"/>
</dbReference>
<dbReference type="GO" id="GO:0000981">
    <property type="term" value="F:DNA-binding transcription factor activity, RNA polymerase II-specific"/>
    <property type="evidence" value="ECO:0007669"/>
    <property type="project" value="InterPro"/>
</dbReference>
<reference evidence="9 10" key="1">
    <citation type="journal article" date="2016" name="Genome Announc.">
        <title>Draft Whole-Genome Sequence of Trichoderma gamsii T6085, a Promising Biocontrol Agent of Fusarium Head Blight on Wheat.</title>
        <authorList>
            <person name="Baroncelli R."/>
            <person name="Zapparata A."/>
            <person name="Piaggeschi G."/>
            <person name="Sarrocco S."/>
            <person name="Vannacci G."/>
        </authorList>
    </citation>
    <scope>NUCLEOTIDE SEQUENCE [LARGE SCALE GENOMIC DNA]</scope>
    <source>
        <strain evidence="9 10">T6085</strain>
    </source>
</reference>
<dbReference type="RefSeq" id="XP_024405813.1">
    <property type="nucleotide sequence ID" value="XM_024549473.1"/>
</dbReference>
<evidence type="ECO:0000256" key="6">
    <source>
        <dbReference type="ARBA" id="ARBA00023242"/>
    </source>
</evidence>
<dbReference type="PROSITE" id="PS00463">
    <property type="entry name" value="ZN2_CY6_FUNGAL_1"/>
    <property type="match status" value="1"/>
</dbReference>
<organism evidence="9 10">
    <name type="scientific">Trichoderma gamsii</name>
    <dbReference type="NCBI Taxonomy" id="398673"/>
    <lineage>
        <taxon>Eukaryota</taxon>
        <taxon>Fungi</taxon>
        <taxon>Dikarya</taxon>
        <taxon>Ascomycota</taxon>
        <taxon>Pezizomycotina</taxon>
        <taxon>Sordariomycetes</taxon>
        <taxon>Hypocreomycetidae</taxon>
        <taxon>Hypocreales</taxon>
        <taxon>Hypocreaceae</taxon>
        <taxon>Trichoderma</taxon>
    </lineage>
</organism>
<dbReference type="CDD" id="cd12148">
    <property type="entry name" value="fungal_TF_MHR"/>
    <property type="match status" value="1"/>
</dbReference>
<feature type="domain" description="Zn(2)-C6 fungal-type" evidence="8">
    <location>
        <begin position="3"/>
        <end position="36"/>
    </location>
</feature>
<keyword evidence="10" id="KW-1185">Reference proteome</keyword>
<name>A0A2P4ZQS1_9HYPO</name>
<dbReference type="GO" id="GO:0006351">
    <property type="term" value="P:DNA-templated transcription"/>
    <property type="evidence" value="ECO:0007669"/>
    <property type="project" value="InterPro"/>
</dbReference>
<evidence type="ECO:0000256" key="5">
    <source>
        <dbReference type="ARBA" id="ARBA00023163"/>
    </source>
</evidence>
<dbReference type="Pfam" id="PF04082">
    <property type="entry name" value="Fungal_trans"/>
    <property type="match status" value="1"/>
</dbReference>
<proteinExistence type="predicted"/>
<dbReference type="InterPro" id="IPR051089">
    <property type="entry name" value="prtT"/>
</dbReference>
<dbReference type="AlphaFoldDB" id="A0A2P4ZQS1"/>
<feature type="region of interest" description="Disordered" evidence="7">
    <location>
        <begin position="527"/>
        <end position="546"/>
    </location>
</feature>
<protein>
    <recommendedName>
        <fullName evidence="8">Zn(2)-C6 fungal-type domain-containing protein</fullName>
    </recommendedName>
</protein>
<feature type="compositionally biased region" description="Basic residues" evidence="7">
    <location>
        <begin position="39"/>
        <end position="52"/>
    </location>
</feature>
<dbReference type="Gene3D" id="4.10.240.10">
    <property type="entry name" value="Zn(2)-C6 fungal-type DNA-binding domain"/>
    <property type="match status" value="1"/>
</dbReference>
<dbReference type="Proteomes" id="UP000054821">
    <property type="component" value="Unassembled WGS sequence"/>
</dbReference>
<accession>A0A2P4ZQS1</accession>
<evidence type="ECO:0000313" key="10">
    <source>
        <dbReference type="Proteomes" id="UP000054821"/>
    </source>
</evidence>
<feature type="compositionally biased region" description="Polar residues" evidence="7">
    <location>
        <begin position="537"/>
        <end position="546"/>
    </location>
</feature>
<dbReference type="PANTHER" id="PTHR31845">
    <property type="entry name" value="FINGER DOMAIN PROTEIN, PUTATIVE-RELATED"/>
    <property type="match status" value="1"/>
</dbReference>
<dbReference type="SUPFAM" id="SSF57701">
    <property type="entry name" value="Zn2/Cys6 DNA-binding domain"/>
    <property type="match status" value="1"/>
</dbReference>
<keyword evidence="6" id="KW-0539">Nucleus</keyword>
<dbReference type="PROSITE" id="PS50048">
    <property type="entry name" value="ZN2_CY6_FUNGAL_2"/>
    <property type="match status" value="1"/>
</dbReference>
<dbReference type="SMART" id="SM00906">
    <property type="entry name" value="Fungal_trans"/>
    <property type="match status" value="1"/>
</dbReference>
<dbReference type="InterPro" id="IPR001138">
    <property type="entry name" value="Zn2Cys6_DnaBD"/>
</dbReference>
<dbReference type="GO" id="GO:0005634">
    <property type="term" value="C:nucleus"/>
    <property type="evidence" value="ECO:0007669"/>
    <property type="project" value="UniProtKB-SubCell"/>
</dbReference>
<sequence>MNACLPCRKVKMKCRLGSQPASKCERCARKSLDCVFQQHRRGRKPGTKISKRKAVELPSTDAATNQTPDYSRGTPSIVEGGPVEDPGNLQPSGVLNQEAMRGKFSLRRILSTTDGDALEPPERSLPAHLEDPIEMNILSLPIANKLFENFITLLNPYISQLDPYLHTFDYVRKSSFLFTTVLAVSAKTFNPAVYNALYEHAQDLYTESFRNGAKSTEIVQAILILTYWKQPQDTRAWTSVGYAIRMCMDMGWHKLTAYSAASRANADETRRREVRNVERTWLVLFVYDRSISLQTGRPWMIDRSPFIESIDAWCSDPIADRTDDLLGAFVTLRLMISSIFPLHALDSRRSEKMASEDLESLLSIKKASIERWERRWIQSVEKRQSPEEGSCHKFLIRFYGTHFRLQLFSLPLRDVLSSEYSDSSLHLDIIWAAFTGALDMLKLTSRNPSLLSYAQDSIHVMTAYSAAFLVKLLLSAPDIIVQEIEYTVVDTIRAAALAFSQTGAATGTSCELQSRFLNNIAIKLSQRKKKDAPPMPNLSNADNYPAANQNELGSTRLSFLPLATSQSVPQPFEQPNPDVFIFHPADLDPFFTDDCAWADIMSSTVFNTQNNAILA</sequence>
<evidence type="ECO:0000256" key="2">
    <source>
        <dbReference type="ARBA" id="ARBA00022723"/>
    </source>
</evidence>
<feature type="region of interest" description="Disordered" evidence="7">
    <location>
        <begin position="39"/>
        <end position="88"/>
    </location>
</feature>
<dbReference type="GO" id="GO:0000976">
    <property type="term" value="F:transcription cis-regulatory region binding"/>
    <property type="evidence" value="ECO:0007669"/>
    <property type="project" value="TreeGrafter"/>
</dbReference>
<evidence type="ECO:0000256" key="1">
    <source>
        <dbReference type="ARBA" id="ARBA00004123"/>
    </source>
</evidence>
<evidence type="ECO:0000256" key="7">
    <source>
        <dbReference type="SAM" id="MobiDB-lite"/>
    </source>
</evidence>
<dbReference type="GeneID" id="29984551"/>
<comment type="subcellular location">
    <subcellularLocation>
        <location evidence="1">Nucleus</location>
    </subcellularLocation>
</comment>
<keyword evidence="4" id="KW-0238">DNA-binding</keyword>
<dbReference type="InterPro" id="IPR036864">
    <property type="entry name" value="Zn2-C6_fun-type_DNA-bd_sf"/>
</dbReference>
<evidence type="ECO:0000256" key="3">
    <source>
        <dbReference type="ARBA" id="ARBA00023015"/>
    </source>
</evidence>
<keyword evidence="2" id="KW-0479">Metal-binding</keyword>
<dbReference type="STRING" id="398673.A0A2P4ZQS1"/>